<sequence>MFLVFMFCLFKTGNMSKRKRTVLAAPSQGLLTHKKILHDLIKSKQDMGTWSNDMRRDTKLLPDAVNDKLSRRCSPRT</sequence>
<accession>A0A218W4D5</accession>
<gene>
    <name evidence="1" type="ORF">CDL15_Pgr019218</name>
</gene>
<dbReference type="Gene3D" id="1.10.10.10">
    <property type="entry name" value="Winged helix-like DNA-binding domain superfamily/Winged helix DNA-binding domain"/>
    <property type="match status" value="1"/>
</dbReference>
<dbReference type="Proteomes" id="UP000197138">
    <property type="component" value="Unassembled WGS sequence"/>
</dbReference>
<evidence type="ECO:0000313" key="1">
    <source>
        <dbReference type="EMBL" id="OWM67717.1"/>
    </source>
</evidence>
<evidence type="ECO:0000313" key="2">
    <source>
        <dbReference type="Proteomes" id="UP000197138"/>
    </source>
</evidence>
<organism evidence="1 2">
    <name type="scientific">Punica granatum</name>
    <name type="common">Pomegranate</name>
    <dbReference type="NCBI Taxonomy" id="22663"/>
    <lineage>
        <taxon>Eukaryota</taxon>
        <taxon>Viridiplantae</taxon>
        <taxon>Streptophyta</taxon>
        <taxon>Embryophyta</taxon>
        <taxon>Tracheophyta</taxon>
        <taxon>Spermatophyta</taxon>
        <taxon>Magnoliopsida</taxon>
        <taxon>eudicotyledons</taxon>
        <taxon>Gunneridae</taxon>
        <taxon>Pentapetalae</taxon>
        <taxon>rosids</taxon>
        <taxon>malvids</taxon>
        <taxon>Myrtales</taxon>
        <taxon>Lythraceae</taxon>
        <taxon>Punica</taxon>
    </lineage>
</organism>
<dbReference type="InterPro" id="IPR036388">
    <property type="entry name" value="WH-like_DNA-bd_sf"/>
</dbReference>
<proteinExistence type="predicted"/>
<dbReference type="EMBL" id="MTKT01005376">
    <property type="protein sequence ID" value="OWM67717.1"/>
    <property type="molecule type" value="Genomic_DNA"/>
</dbReference>
<dbReference type="AlphaFoldDB" id="A0A218W4D5"/>
<protein>
    <submittedName>
        <fullName evidence="1">Uncharacterized protein</fullName>
    </submittedName>
</protein>
<reference evidence="2" key="1">
    <citation type="journal article" date="2017" name="Plant J.">
        <title>The pomegranate (Punica granatum L.) genome and the genomics of punicalagin biosynthesis.</title>
        <authorList>
            <person name="Qin G."/>
            <person name="Xu C."/>
            <person name="Ming R."/>
            <person name="Tang H."/>
            <person name="Guyot R."/>
            <person name="Kramer E.M."/>
            <person name="Hu Y."/>
            <person name="Yi X."/>
            <person name="Qi Y."/>
            <person name="Xu X."/>
            <person name="Gao Z."/>
            <person name="Pan H."/>
            <person name="Jian J."/>
            <person name="Tian Y."/>
            <person name="Yue Z."/>
            <person name="Xu Y."/>
        </authorList>
    </citation>
    <scope>NUCLEOTIDE SEQUENCE [LARGE SCALE GENOMIC DNA]</scope>
    <source>
        <strain evidence="2">cv. Dabenzi</strain>
    </source>
</reference>
<name>A0A218W4D5_PUNGR</name>
<comment type="caution">
    <text evidence="1">The sequence shown here is derived from an EMBL/GenBank/DDBJ whole genome shotgun (WGS) entry which is preliminary data.</text>
</comment>